<accession>A0ABP8EVL4</accession>
<dbReference type="EMBL" id="BAABBA010000010">
    <property type="protein sequence ID" value="GAA4287999.1"/>
    <property type="molecule type" value="Genomic_DNA"/>
</dbReference>
<protein>
    <submittedName>
        <fullName evidence="2">YtxH domain-containing protein</fullName>
    </submittedName>
</protein>
<reference evidence="3" key="1">
    <citation type="journal article" date="2019" name="Int. J. Syst. Evol. Microbiol.">
        <title>The Global Catalogue of Microorganisms (GCM) 10K type strain sequencing project: providing services to taxonomists for standard genome sequencing and annotation.</title>
        <authorList>
            <consortium name="The Broad Institute Genomics Platform"/>
            <consortium name="The Broad Institute Genome Sequencing Center for Infectious Disease"/>
            <person name="Wu L."/>
            <person name="Ma J."/>
        </authorList>
    </citation>
    <scope>NUCLEOTIDE SEQUENCE [LARGE SCALE GENOMIC DNA]</scope>
    <source>
        <strain evidence="3">JCM 17459</strain>
    </source>
</reference>
<evidence type="ECO:0000313" key="2">
    <source>
        <dbReference type="EMBL" id="GAA4287999.1"/>
    </source>
</evidence>
<evidence type="ECO:0000313" key="3">
    <source>
        <dbReference type="Proteomes" id="UP001499841"/>
    </source>
</evidence>
<name>A0ABP8EVL4_9MICO</name>
<sequence length="112" mass="11865">MGKLSFFVGAGLGYVLGTRAGRGQYEKIKKASSKVWENPRVQENVQKVETKVTDIAKERGSAVTDKVASTVKDKLHRSGNGTHSSSGPDFPVGNTGRGTDGPLDPTPPQPSI</sequence>
<feature type="region of interest" description="Disordered" evidence="1">
    <location>
        <begin position="59"/>
        <end position="112"/>
    </location>
</feature>
<comment type="caution">
    <text evidence="2">The sequence shown here is derived from an EMBL/GenBank/DDBJ whole genome shotgun (WGS) entry which is preliminary data.</text>
</comment>
<organism evidence="2 3">
    <name type="scientific">Georgenia daeguensis</name>
    <dbReference type="NCBI Taxonomy" id="908355"/>
    <lineage>
        <taxon>Bacteria</taxon>
        <taxon>Bacillati</taxon>
        <taxon>Actinomycetota</taxon>
        <taxon>Actinomycetes</taxon>
        <taxon>Micrococcales</taxon>
        <taxon>Bogoriellaceae</taxon>
        <taxon>Georgenia</taxon>
    </lineage>
</organism>
<evidence type="ECO:0000256" key="1">
    <source>
        <dbReference type="SAM" id="MobiDB-lite"/>
    </source>
</evidence>
<keyword evidence="3" id="KW-1185">Reference proteome</keyword>
<gene>
    <name evidence="2" type="ORF">GCM10022262_23590</name>
</gene>
<dbReference type="Proteomes" id="UP001499841">
    <property type="component" value="Unassembled WGS sequence"/>
</dbReference>
<dbReference type="RefSeq" id="WP_345041359.1">
    <property type="nucleotide sequence ID" value="NZ_BAABBA010000010.1"/>
</dbReference>
<proteinExistence type="predicted"/>